<evidence type="ECO:0000313" key="2">
    <source>
        <dbReference type="EMBL" id="EDU47621.1"/>
    </source>
</evidence>
<dbReference type="HOGENOM" id="CLU_002639_5_3_1"/>
<dbReference type="AlphaFoldDB" id="B2W514"/>
<gene>
    <name evidence="2" type="ORF">PTRG_04714</name>
</gene>
<dbReference type="InterPro" id="IPR010730">
    <property type="entry name" value="HET"/>
</dbReference>
<dbReference type="STRING" id="426418.B2W514"/>
<dbReference type="PANTHER" id="PTHR33112:SF15">
    <property type="entry name" value="HETEROKARYON INCOMPATIBILITY DOMAIN-CONTAINING PROTEIN"/>
    <property type="match status" value="1"/>
</dbReference>
<dbReference type="OrthoDB" id="2958217at2759"/>
<organism evidence="2 3">
    <name type="scientific">Pyrenophora tritici-repentis (strain Pt-1C-BFP)</name>
    <name type="common">Wheat tan spot fungus</name>
    <name type="synonym">Drechslera tritici-repentis</name>
    <dbReference type="NCBI Taxonomy" id="426418"/>
    <lineage>
        <taxon>Eukaryota</taxon>
        <taxon>Fungi</taxon>
        <taxon>Dikarya</taxon>
        <taxon>Ascomycota</taxon>
        <taxon>Pezizomycotina</taxon>
        <taxon>Dothideomycetes</taxon>
        <taxon>Pleosporomycetidae</taxon>
        <taxon>Pleosporales</taxon>
        <taxon>Pleosporineae</taxon>
        <taxon>Pleosporaceae</taxon>
        <taxon>Pyrenophora</taxon>
    </lineage>
</organism>
<dbReference type="PANTHER" id="PTHR33112">
    <property type="entry name" value="DOMAIN PROTEIN, PUTATIVE-RELATED"/>
    <property type="match status" value="1"/>
</dbReference>
<dbReference type="eggNOG" id="ENOG502SIXF">
    <property type="taxonomic scope" value="Eukaryota"/>
</dbReference>
<protein>
    <submittedName>
        <fullName evidence="2">Tol protein</fullName>
    </submittedName>
</protein>
<proteinExistence type="predicted"/>
<dbReference type="InParanoid" id="B2W514"/>
<name>B2W514_PYRTR</name>
<dbReference type="EMBL" id="DS231618">
    <property type="protein sequence ID" value="EDU47621.1"/>
    <property type="molecule type" value="Genomic_DNA"/>
</dbReference>
<sequence length="364" mass="41351">MGIAISELSQTFQDAIFTTRSLDIGLLWIDSLCIFQDSELDWQQESALMSQVYSNSTLNIAASIAADSDAGCFPERTTSFLDPCFVHTDWDDHANGSYRLCQKTSWNETIAERSGHLQYWIIQNLWLSFGPIPIDLLYEVFGNSYESMPMQRRSQDSKRAPWQLWRDIVAMYTGCNLTYTSDKLVALSGIAKIMERLFDDEYCAGLWKSRLHIKLGWKPSHPKIELEWTATADRTGAVIGGTLRIFCRLATIRFLSTKSSTSFATFKFNEKLLKSRMSRGAIDAPHHIAKLHFLILTMDPDNAYGGDQSCGMECLFLVLAGTTVGQFRRVGCMSNWKEFASVKNQDWFEYEKDCGDGKYIISII</sequence>
<dbReference type="Proteomes" id="UP000001471">
    <property type="component" value="Unassembled WGS sequence"/>
</dbReference>
<feature type="domain" description="Heterokaryon incompatibility" evidence="1">
    <location>
        <begin position="6"/>
        <end position="123"/>
    </location>
</feature>
<reference evidence="3" key="1">
    <citation type="journal article" date="2013" name="G3 (Bethesda)">
        <title>Comparative genomics of a plant-pathogenic fungus, Pyrenophora tritici-repentis, reveals transduplication and the impact of repeat elements on pathogenicity and population divergence.</title>
        <authorList>
            <person name="Manning V.A."/>
            <person name="Pandelova I."/>
            <person name="Dhillon B."/>
            <person name="Wilhelm L.J."/>
            <person name="Goodwin S.B."/>
            <person name="Berlin A.M."/>
            <person name="Figueroa M."/>
            <person name="Freitag M."/>
            <person name="Hane J.K."/>
            <person name="Henrissat B."/>
            <person name="Holman W.H."/>
            <person name="Kodira C.D."/>
            <person name="Martin J."/>
            <person name="Oliver R.P."/>
            <person name="Robbertse B."/>
            <person name="Schackwitz W."/>
            <person name="Schwartz D.C."/>
            <person name="Spatafora J.W."/>
            <person name="Turgeon B.G."/>
            <person name="Yandava C."/>
            <person name="Young S."/>
            <person name="Zhou S."/>
            <person name="Zeng Q."/>
            <person name="Grigoriev I.V."/>
            <person name="Ma L.-J."/>
            <person name="Ciuffetti L.M."/>
        </authorList>
    </citation>
    <scope>NUCLEOTIDE SEQUENCE [LARGE SCALE GENOMIC DNA]</scope>
    <source>
        <strain evidence="3">Pt-1C-BFP</strain>
    </source>
</reference>
<evidence type="ECO:0000259" key="1">
    <source>
        <dbReference type="Pfam" id="PF06985"/>
    </source>
</evidence>
<evidence type="ECO:0000313" key="3">
    <source>
        <dbReference type="Proteomes" id="UP000001471"/>
    </source>
</evidence>
<dbReference type="Pfam" id="PF06985">
    <property type="entry name" value="HET"/>
    <property type="match status" value="1"/>
</dbReference>
<accession>B2W514</accession>